<proteinExistence type="predicted"/>
<sequence>MSSEHYDRNWLTKRDIYRKPEELYLTRYVIFRCKWFGMYVHKFWISDYDVPHDHPFNFISIPLTVGYREHLADGTSIWRRIFSPKFRTAEEFHWVELKNGPAWTFFMHFRKRREWGFLTADGWVDNDTYTAMLEESAKGEKDEVLSIRRNGIQKRPGQGMARVAN</sequence>
<dbReference type="AlphaFoldDB" id="A0A0F9JEK4"/>
<gene>
    <name evidence="1" type="ORF">LCGC14_1462750</name>
</gene>
<name>A0A0F9JEK4_9ZZZZ</name>
<comment type="caution">
    <text evidence="1">The sequence shown here is derived from an EMBL/GenBank/DDBJ whole genome shotgun (WGS) entry which is preliminary data.</text>
</comment>
<protein>
    <submittedName>
        <fullName evidence="1">Uncharacterized protein</fullName>
    </submittedName>
</protein>
<organism evidence="1">
    <name type="scientific">marine sediment metagenome</name>
    <dbReference type="NCBI Taxonomy" id="412755"/>
    <lineage>
        <taxon>unclassified sequences</taxon>
        <taxon>metagenomes</taxon>
        <taxon>ecological metagenomes</taxon>
    </lineage>
</organism>
<dbReference type="EMBL" id="LAZR01010204">
    <property type="protein sequence ID" value="KKM68244.1"/>
    <property type="molecule type" value="Genomic_DNA"/>
</dbReference>
<reference evidence="1" key="1">
    <citation type="journal article" date="2015" name="Nature">
        <title>Complex archaea that bridge the gap between prokaryotes and eukaryotes.</title>
        <authorList>
            <person name="Spang A."/>
            <person name="Saw J.H."/>
            <person name="Jorgensen S.L."/>
            <person name="Zaremba-Niedzwiedzka K."/>
            <person name="Martijn J."/>
            <person name="Lind A.E."/>
            <person name="van Eijk R."/>
            <person name="Schleper C."/>
            <person name="Guy L."/>
            <person name="Ettema T.J."/>
        </authorList>
    </citation>
    <scope>NUCLEOTIDE SEQUENCE</scope>
</reference>
<evidence type="ECO:0000313" key="1">
    <source>
        <dbReference type="EMBL" id="KKM68244.1"/>
    </source>
</evidence>
<accession>A0A0F9JEK4</accession>